<evidence type="ECO:0000256" key="6">
    <source>
        <dbReference type="RuleBase" id="RU000688"/>
    </source>
</evidence>
<accession>A0A913YPE3</accession>
<dbReference type="GeneID" id="114575534"/>
<feature type="transmembrane region" description="Helical" evidence="7">
    <location>
        <begin position="31"/>
        <end position="58"/>
    </location>
</feature>
<feature type="transmembrane region" description="Helical" evidence="7">
    <location>
        <begin position="179"/>
        <end position="198"/>
    </location>
</feature>
<dbReference type="Gene3D" id="1.20.1070.10">
    <property type="entry name" value="Rhodopsin 7-helix transmembrane proteins"/>
    <property type="match status" value="1"/>
</dbReference>
<dbReference type="OrthoDB" id="5969463at2759"/>
<evidence type="ECO:0000256" key="5">
    <source>
        <dbReference type="ARBA" id="ARBA00023136"/>
    </source>
</evidence>
<dbReference type="OMA" id="MFHISNI"/>
<evidence type="ECO:0000259" key="8">
    <source>
        <dbReference type="PROSITE" id="PS50262"/>
    </source>
</evidence>
<organism evidence="9 10">
    <name type="scientific">Exaiptasia diaphana</name>
    <name type="common">Tropical sea anemone</name>
    <name type="synonym">Aiptasia pulchella</name>
    <dbReference type="NCBI Taxonomy" id="2652724"/>
    <lineage>
        <taxon>Eukaryota</taxon>
        <taxon>Metazoa</taxon>
        <taxon>Cnidaria</taxon>
        <taxon>Anthozoa</taxon>
        <taxon>Hexacorallia</taxon>
        <taxon>Actiniaria</taxon>
        <taxon>Aiptasiidae</taxon>
        <taxon>Exaiptasia</taxon>
    </lineage>
</organism>
<evidence type="ECO:0000256" key="1">
    <source>
        <dbReference type="ARBA" id="ARBA00004651"/>
    </source>
</evidence>
<feature type="transmembrane region" description="Helical" evidence="7">
    <location>
        <begin position="110"/>
        <end position="132"/>
    </location>
</feature>
<name>A0A913YPE3_EXADI</name>
<evidence type="ECO:0000313" key="9">
    <source>
        <dbReference type="EnsemblMetazoa" id="XP_028516377.1"/>
    </source>
</evidence>
<dbReference type="GO" id="GO:0005886">
    <property type="term" value="C:plasma membrane"/>
    <property type="evidence" value="ECO:0007669"/>
    <property type="project" value="UniProtKB-SubCell"/>
</dbReference>
<keyword evidence="10" id="KW-1185">Reference proteome</keyword>
<dbReference type="CDD" id="cd00637">
    <property type="entry name" value="7tm_classA_rhodopsin-like"/>
    <property type="match status" value="1"/>
</dbReference>
<feature type="transmembrane region" description="Helical" evidence="7">
    <location>
        <begin position="153"/>
        <end position="173"/>
    </location>
</feature>
<dbReference type="Pfam" id="PF00001">
    <property type="entry name" value="7tm_1"/>
    <property type="match status" value="2"/>
</dbReference>
<dbReference type="PANTHER" id="PTHR22750">
    <property type="entry name" value="G-PROTEIN COUPLED RECEPTOR"/>
    <property type="match status" value="1"/>
</dbReference>
<evidence type="ECO:0000256" key="7">
    <source>
        <dbReference type="SAM" id="Phobius"/>
    </source>
</evidence>
<sequence length="311" mass="35710">MKNSSDHAYYFNCTQLPGYQQTFQRSETYEYSLLVILILNSITALLVICSNVLVIYIITTTRSLYSPSYFLILGLAISDLWVGILSQPSFSAIQYFELIEVAEPYCVAAVVYQFSGWFLASISLLTLTVLTTDRFLALHFHLRYQEFVTCTRVVLVLVIIWIYGILAGIFRIFTTDKIFTVHILILIGAILLNIIFLCKINQTVRRHSAQIQALQAQPSMNIRMKKSVNIVYYIIGTFVLCFFPYVGCSVAIVIIQTWTQTIRILFRAAEFFALTNSLLNPIIYCWRIEDMRNAVRQRFQSIFITSPSANQ</sequence>
<evidence type="ECO:0000313" key="10">
    <source>
        <dbReference type="Proteomes" id="UP000887567"/>
    </source>
</evidence>
<feature type="transmembrane region" description="Helical" evidence="7">
    <location>
        <begin position="264"/>
        <end position="286"/>
    </location>
</feature>
<keyword evidence="6" id="KW-0675">Receptor</keyword>
<dbReference type="PROSITE" id="PS00237">
    <property type="entry name" value="G_PROTEIN_RECEP_F1_1"/>
    <property type="match status" value="1"/>
</dbReference>
<dbReference type="GO" id="GO:0004930">
    <property type="term" value="F:G protein-coupled receptor activity"/>
    <property type="evidence" value="ECO:0007669"/>
    <property type="project" value="UniProtKB-KW"/>
</dbReference>
<keyword evidence="4 7" id="KW-1133">Transmembrane helix</keyword>
<feature type="transmembrane region" description="Helical" evidence="7">
    <location>
        <begin position="230"/>
        <end position="258"/>
    </location>
</feature>
<keyword evidence="2" id="KW-1003">Cell membrane</keyword>
<dbReference type="PRINTS" id="PR00237">
    <property type="entry name" value="GPCRRHODOPSN"/>
</dbReference>
<dbReference type="InterPro" id="IPR017452">
    <property type="entry name" value="GPCR_Rhodpsn_7TM"/>
</dbReference>
<feature type="domain" description="G-protein coupled receptors family 1 profile" evidence="8">
    <location>
        <begin position="50"/>
        <end position="284"/>
    </location>
</feature>
<dbReference type="InterPro" id="IPR000276">
    <property type="entry name" value="GPCR_Rhodpsn"/>
</dbReference>
<comment type="similarity">
    <text evidence="6">Belongs to the G-protein coupled receptor 1 family.</text>
</comment>
<dbReference type="RefSeq" id="XP_028516377.1">
    <property type="nucleotide sequence ID" value="XM_028660576.1"/>
</dbReference>
<dbReference type="Proteomes" id="UP000887567">
    <property type="component" value="Unplaced"/>
</dbReference>
<dbReference type="AlphaFoldDB" id="A0A913YPE3"/>
<evidence type="ECO:0000256" key="3">
    <source>
        <dbReference type="ARBA" id="ARBA00022692"/>
    </source>
</evidence>
<keyword evidence="3 6" id="KW-0812">Transmembrane</keyword>
<dbReference type="SUPFAM" id="SSF81321">
    <property type="entry name" value="Family A G protein-coupled receptor-like"/>
    <property type="match status" value="1"/>
</dbReference>
<protein>
    <recommendedName>
        <fullName evidence="8">G-protein coupled receptors family 1 profile domain-containing protein</fullName>
    </recommendedName>
</protein>
<evidence type="ECO:0000256" key="2">
    <source>
        <dbReference type="ARBA" id="ARBA00022475"/>
    </source>
</evidence>
<keyword evidence="6" id="KW-0297">G-protein coupled receptor</keyword>
<feature type="transmembrane region" description="Helical" evidence="7">
    <location>
        <begin position="70"/>
        <end position="90"/>
    </location>
</feature>
<reference evidence="9" key="1">
    <citation type="submission" date="2022-11" db="UniProtKB">
        <authorList>
            <consortium name="EnsemblMetazoa"/>
        </authorList>
    </citation>
    <scope>IDENTIFICATION</scope>
</reference>
<evidence type="ECO:0000256" key="4">
    <source>
        <dbReference type="ARBA" id="ARBA00022989"/>
    </source>
</evidence>
<dbReference type="KEGG" id="epa:114575534"/>
<keyword evidence="5 7" id="KW-0472">Membrane</keyword>
<keyword evidence="6" id="KW-0807">Transducer</keyword>
<comment type="subcellular location">
    <subcellularLocation>
        <location evidence="1">Cell membrane</location>
        <topology evidence="1">Multi-pass membrane protein</topology>
    </subcellularLocation>
</comment>
<proteinExistence type="inferred from homology"/>
<dbReference type="PROSITE" id="PS50262">
    <property type="entry name" value="G_PROTEIN_RECEP_F1_2"/>
    <property type="match status" value="1"/>
</dbReference>
<dbReference type="EnsemblMetazoa" id="XM_028660576.1">
    <property type="protein sequence ID" value="XP_028516377.1"/>
    <property type="gene ID" value="LOC114575534"/>
</dbReference>